<comment type="caution">
    <text evidence="1">The sequence shown here is derived from an EMBL/GenBank/DDBJ whole genome shotgun (WGS) entry which is preliminary data.</text>
</comment>
<sequence>MSITLIKDKARREALIEHRRFMLDRALELLIKGRATTEYVAMRGNKLKKEVTNGEVRISDRCEKVGFFAPTLALLWGQN</sequence>
<dbReference type="AlphaFoldDB" id="X1IJA2"/>
<name>X1IJA2_9ZZZZ</name>
<proteinExistence type="predicted"/>
<dbReference type="EMBL" id="BARU01036923">
    <property type="protein sequence ID" value="GAH82461.1"/>
    <property type="molecule type" value="Genomic_DNA"/>
</dbReference>
<organism evidence="1">
    <name type="scientific">marine sediment metagenome</name>
    <dbReference type="NCBI Taxonomy" id="412755"/>
    <lineage>
        <taxon>unclassified sequences</taxon>
        <taxon>metagenomes</taxon>
        <taxon>ecological metagenomes</taxon>
    </lineage>
</organism>
<accession>X1IJA2</accession>
<evidence type="ECO:0000313" key="1">
    <source>
        <dbReference type="EMBL" id="GAH82461.1"/>
    </source>
</evidence>
<protein>
    <submittedName>
        <fullName evidence="1">Uncharacterized protein</fullName>
    </submittedName>
</protein>
<reference evidence="1" key="1">
    <citation type="journal article" date="2014" name="Front. Microbiol.">
        <title>High frequency of phylogenetically diverse reductive dehalogenase-homologous genes in deep subseafloor sedimentary metagenomes.</title>
        <authorList>
            <person name="Kawai M."/>
            <person name="Futagami T."/>
            <person name="Toyoda A."/>
            <person name="Takaki Y."/>
            <person name="Nishi S."/>
            <person name="Hori S."/>
            <person name="Arai W."/>
            <person name="Tsubouchi T."/>
            <person name="Morono Y."/>
            <person name="Uchiyama I."/>
            <person name="Ito T."/>
            <person name="Fujiyama A."/>
            <person name="Inagaki F."/>
            <person name="Takami H."/>
        </authorList>
    </citation>
    <scope>NUCLEOTIDE SEQUENCE</scope>
    <source>
        <strain evidence="1">Expedition CK06-06</strain>
    </source>
</reference>
<gene>
    <name evidence="1" type="ORF">S03H2_57587</name>
</gene>